<dbReference type="EMBL" id="MN739162">
    <property type="protein sequence ID" value="QHS91462.1"/>
    <property type="molecule type" value="Genomic_DNA"/>
</dbReference>
<reference evidence="1" key="1">
    <citation type="journal article" date="2020" name="Nature">
        <title>Giant virus diversity and host interactions through global metagenomics.</title>
        <authorList>
            <person name="Schulz F."/>
            <person name="Roux S."/>
            <person name="Paez-Espino D."/>
            <person name="Jungbluth S."/>
            <person name="Walsh D.A."/>
            <person name="Denef V.J."/>
            <person name="McMahon K.D."/>
            <person name="Konstantinidis K.T."/>
            <person name="Eloe-Fadrosh E.A."/>
            <person name="Kyrpides N.C."/>
            <person name="Woyke T."/>
        </authorList>
    </citation>
    <scope>NUCLEOTIDE SEQUENCE</scope>
    <source>
        <strain evidence="1">GVMAG-M-3300013006-15</strain>
    </source>
</reference>
<protein>
    <submittedName>
        <fullName evidence="1">Uncharacterized protein</fullName>
    </submittedName>
</protein>
<proteinExistence type="predicted"/>
<sequence length="262" mass="29492">MSVSWTDLKAIINENPNKHCSLPLIERQTMHIIEEKVPWCLNWSIIHESMPPHPLSILCALEDPFFRYSNKGIQASTIRTKISVLSQKFDDIYRDKGGRGRKWFKSHFIAWFLKTEAEPVLTWNYDACLTDKLSSAVCDFLALSAEITIAVILPEKKQFFCYPTNVPLSDKIICVDGAGNWIGCKGSVVGPHEFKNMLFSTGFKWIAPASASIPETITELKKIAGGTLPTMTKQELKGLIWYQKYISESAQTSVLDELNGSS</sequence>
<name>A0A6C0BHH6_9ZZZZ</name>
<organism evidence="1">
    <name type="scientific">viral metagenome</name>
    <dbReference type="NCBI Taxonomy" id="1070528"/>
    <lineage>
        <taxon>unclassified sequences</taxon>
        <taxon>metagenomes</taxon>
        <taxon>organismal metagenomes</taxon>
    </lineage>
</organism>
<dbReference type="AlphaFoldDB" id="A0A6C0BHH6"/>
<evidence type="ECO:0000313" key="1">
    <source>
        <dbReference type="EMBL" id="QHS91462.1"/>
    </source>
</evidence>
<accession>A0A6C0BHH6</accession>